<dbReference type="STRING" id="551995.SAMN05192574_109141"/>
<dbReference type="InterPro" id="IPR025363">
    <property type="entry name" value="DUF4267"/>
</dbReference>
<reference evidence="3" key="1">
    <citation type="submission" date="2016-10" db="EMBL/GenBank/DDBJ databases">
        <authorList>
            <person name="Varghese N."/>
            <person name="Submissions S."/>
        </authorList>
    </citation>
    <scope>NUCLEOTIDE SEQUENCE [LARGE SCALE GENOMIC DNA]</scope>
    <source>
        <strain evidence="3">Gh-48</strain>
    </source>
</reference>
<organism evidence="2 3">
    <name type="scientific">Mucilaginibacter gossypiicola</name>
    <dbReference type="NCBI Taxonomy" id="551995"/>
    <lineage>
        <taxon>Bacteria</taxon>
        <taxon>Pseudomonadati</taxon>
        <taxon>Bacteroidota</taxon>
        <taxon>Sphingobacteriia</taxon>
        <taxon>Sphingobacteriales</taxon>
        <taxon>Sphingobacteriaceae</taxon>
        <taxon>Mucilaginibacter</taxon>
    </lineage>
</organism>
<accession>A0A1H8QUC8</accession>
<dbReference type="OrthoDB" id="2968810at2"/>
<dbReference type="EMBL" id="FOCL01000009">
    <property type="protein sequence ID" value="SEO57464.1"/>
    <property type="molecule type" value="Genomic_DNA"/>
</dbReference>
<evidence type="ECO:0000313" key="3">
    <source>
        <dbReference type="Proteomes" id="UP000198942"/>
    </source>
</evidence>
<feature type="transmembrane region" description="Helical" evidence="1">
    <location>
        <begin position="111"/>
        <end position="132"/>
    </location>
</feature>
<proteinExistence type="predicted"/>
<feature type="transmembrane region" description="Helical" evidence="1">
    <location>
        <begin position="85"/>
        <end position="105"/>
    </location>
</feature>
<keyword evidence="1" id="KW-0472">Membrane</keyword>
<keyword evidence="1" id="KW-0812">Transmembrane</keyword>
<gene>
    <name evidence="2" type="ORF">SAMN05192574_109141</name>
</gene>
<evidence type="ECO:0000313" key="2">
    <source>
        <dbReference type="EMBL" id="SEO57464.1"/>
    </source>
</evidence>
<dbReference type="AlphaFoldDB" id="A0A1H8QUC8"/>
<keyword evidence="1" id="KW-1133">Transmembrane helix</keyword>
<evidence type="ECO:0008006" key="4">
    <source>
        <dbReference type="Google" id="ProtNLM"/>
    </source>
</evidence>
<evidence type="ECO:0000256" key="1">
    <source>
        <dbReference type="SAM" id="Phobius"/>
    </source>
</evidence>
<keyword evidence="3" id="KW-1185">Reference proteome</keyword>
<feature type="transmembrane region" description="Helical" evidence="1">
    <location>
        <begin position="12"/>
        <end position="36"/>
    </location>
</feature>
<name>A0A1H8QUC8_9SPHI</name>
<sequence>MKTTHETQQWGIRSASFWMTLFVATGIIFIGVRFIINPGAGAIGYGIPLISNDDLPFGRIKGIRDIFSGAVLLPLLLLRMRKATAWVFTSAIIVPAADFLIVLSANGPSDISHLMIHGLTVAYMTITSFLLFKS</sequence>
<dbReference type="RefSeq" id="WP_091216699.1">
    <property type="nucleotide sequence ID" value="NZ_FOCL01000009.1"/>
</dbReference>
<dbReference type="Pfam" id="PF14087">
    <property type="entry name" value="DUF4267"/>
    <property type="match status" value="1"/>
</dbReference>
<dbReference type="Proteomes" id="UP000198942">
    <property type="component" value="Unassembled WGS sequence"/>
</dbReference>
<protein>
    <recommendedName>
        <fullName evidence="4">DUF4267 domain-containing protein</fullName>
    </recommendedName>
</protein>